<dbReference type="GO" id="GO:0048471">
    <property type="term" value="C:perinuclear region of cytoplasm"/>
    <property type="evidence" value="ECO:0007669"/>
    <property type="project" value="TreeGrafter"/>
</dbReference>
<dbReference type="AlphaFoldDB" id="A0AAD1VRX2"/>
<dbReference type="InterPro" id="IPR027038">
    <property type="entry name" value="RanGap"/>
</dbReference>
<dbReference type="PANTHER" id="PTHR24113">
    <property type="entry name" value="RAN GTPASE-ACTIVATING PROTEIN 1"/>
    <property type="match status" value="1"/>
</dbReference>
<dbReference type="GO" id="GO:0031267">
    <property type="term" value="F:small GTPase binding"/>
    <property type="evidence" value="ECO:0007669"/>
    <property type="project" value="TreeGrafter"/>
</dbReference>
<gene>
    <name evidence="5" type="ORF">PECUL_23A009148</name>
</gene>
<feature type="region of interest" description="Disordered" evidence="4">
    <location>
        <begin position="269"/>
        <end position="295"/>
    </location>
</feature>
<dbReference type="GO" id="GO:0006913">
    <property type="term" value="P:nucleocytoplasmic transport"/>
    <property type="evidence" value="ECO:0007669"/>
    <property type="project" value="TreeGrafter"/>
</dbReference>
<proteinExistence type="predicted"/>
<keyword evidence="3" id="KW-0677">Repeat</keyword>
<dbReference type="GO" id="GO:0005634">
    <property type="term" value="C:nucleus"/>
    <property type="evidence" value="ECO:0007669"/>
    <property type="project" value="TreeGrafter"/>
</dbReference>
<evidence type="ECO:0000256" key="4">
    <source>
        <dbReference type="SAM" id="MobiDB-lite"/>
    </source>
</evidence>
<sequence>MPEKKNKKKGKESKEVNTAVLKRFLKTYENHCSGAQSLASPTITRALKKCIQTETRYVKIILSCLENPPEDTPPVLLQPLLMTIRDERYMLGTEFHIWGIPLSNQDVASLAILLELNGRTCYPFCKLDAIDCSIDVWSSQRLGRAIKYSQLTSISLDYNDLHDEGVQGLVDGLEGNKKVVSLSLCYCNLGPTSGKLLGNVLAETAVSELYLDGNYLECSGAVDLITVIAEYAQSQVSEEKVDAATNLAHQILEADQSVGIHTAVSGHSANTAQPENKLGKSIGKKKGKRKGKKKQKTICVPGPWVSKLHLADNGIDSRGKEGEIRVLEFTQLLSCLIRYSEQLSELNLDDNCLGQLAANDILEALTERNTRKLPRLKIRVIEQIPAAIFKEILKQSGKLKVSKKKRKKKKR</sequence>
<evidence type="ECO:0000313" key="5">
    <source>
        <dbReference type="EMBL" id="CAH2246511.1"/>
    </source>
</evidence>
<dbReference type="SUPFAM" id="SSF52047">
    <property type="entry name" value="RNI-like"/>
    <property type="match status" value="1"/>
</dbReference>
<dbReference type="PANTHER" id="PTHR24113:SF12">
    <property type="entry name" value="RAN GTPASE-ACTIVATING PROTEIN 1"/>
    <property type="match status" value="1"/>
</dbReference>
<reference evidence="5" key="1">
    <citation type="submission" date="2022-03" db="EMBL/GenBank/DDBJ databases">
        <authorList>
            <person name="Alioto T."/>
            <person name="Alioto T."/>
            <person name="Gomez Garrido J."/>
        </authorList>
    </citation>
    <scope>NUCLEOTIDE SEQUENCE</scope>
</reference>
<keyword evidence="2" id="KW-0433">Leucine-rich repeat</keyword>
<organism evidence="5 6">
    <name type="scientific">Pelobates cultripes</name>
    <name type="common">Western spadefoot toad</name>
    <dbReference type="NCBI Taxonomy" id="61616"/>
    <lineage>
        <taxon>Eukaryota</taxon>
        <taxon>Metazoa</taxon>
        <taxon>Chordata</taxon>
        <taxon>Craniata</taxon>
        <taxon>Vertebrata</taxon>
        <taxon>Euteleostomi</taxon>
        <taxon>Amphibia</taxon>
        <taxon>Batrachia</taxon>
        <taxon>Anura</taxon>
        <taxon>Pelobatoidea</taxon>
        <taxon>Pelobatidae</taxon>
        <taxon>Pelobates</taxon>
    </lineage>
</organism>
<dbReference type="Proteomes" id="UP001295444">
    <property type="component" value="Chromosome 02"/>
</dbReference>
<keyword evidence="6" id="KW-1185">Reference proteome</keyword>
<evidence type="ECO:0000256" key="2">
    <source>
        <dbReference type="ARBA" id="ARBA00022614"/>
    </source>
</evidence>
<dbReference type="SMART" id="SM00368">
    <property type="entry name" value="LRR_RI"/>
    <property type="match status" value="4"/>
</dbReference>
<dbReference type="GO" id="GO:0005096">
    <property type="term" value="F:GTPase activator activity"/>
    <property type="evidence" value="ECO:0007669"/>
    <property type="project" value="UniProtKB-KW"/>
</dbReference>
<feature type="compositionally biased region" description="Basic residues" evidence="4">
    <location>
        <begin position="282"/>
        <end position="295"/>
    </location>
</feature>
<evidence type="ECO:0000313" key="6">
    <source>
        <dbReference type="Proteomes" id="UP001295444"/>
    </source>
</evidence>
<protein>
    <submittedName>
        <fullName evidence="5">Uncharacterized protein</fullName>
    </submittedName>
</protein>
<keyword evidence="1" id="KW-0343">GTPase activation</keyword>
<dbReference type="InterPro" id="IPR032675">
    <property type="entry name" value="LRR_dom_sf"/>
</dbReference>
<evidence type="ECO:0000256" key="3">
    <source>
        <dbReference type="ARBA" id="ARBA00022737"/>
    </source>
</evidence>
<dbReference type="Gene3D" id="3.80.10.10">
    <property type="entry name" value="Ribonuclease Inhibitor"/>
    <property type="match status" value="2"/>
</dbReference>
<dbReference type="EMBL" id="OW240913">
    <property type="protein sequence ID" value="CAH2246511.1"/>
    <property type="molecule type" value="Genomic_DNA"/>
</dbReference>
<evidence type="ECO:0000256" key="1">
    <source>
        <dbReference type="ARBA" id="ARBA00022468"/>
    </source>
</evidence>
<accession>A0AAD1VRX2</accession>
<dbReference type="GO" id="GO:0005829">
    <property type="term" value="C:cytosol"/>
    <property type="evidence" value="ECO:0007669"/>
    <property type="project" value="TreeGrafter"/>
</dbReference>
<name>A0AAD1VRX2_PELCU</name>